<dbReference type="Proteomes" id="UP000095621">
    <property type="component" value="Unassembled WGS sequence"/>
</dbReference>
<dbReference type="EMBL" id="CZBU01000009">
    <property type="protein sequence ID" value="CUQ79329.1"/>
    <property type="molecule type" value="Genomic_DNA"/>
</dbReference>
<evidence type="ECO:0000256" key="1">
    <source>
        <dbReference type="ARBA" id="ARBA00004948"/>
    </source>
</evidence>
<proteinExistence type="predicted"/>
<gene>
    <name evidence="4" type="primary">tenI</name>
    <name evidence="4" type="ORF">ERS852490_02993</name>
</gene>
<organism evidence="4 5">
    <name type="scientific">Lachnospira eligens</name>
    <dbReference type="NCBI Taxonomy" id="39485"/>
    <lineage>
        <taxon>Bacteria</taxon>
        <taxon>Bacillati</taxon>
        <taxon>Bacillota</taxon>
        <taxon>Clostridia</taxon>
        <taxon>Lachnospirales</taxon>
        <taxon>Lachnospiraceae</taxon>
        <taxon>Lachnospira</taxon>
    </lineage>
</organism>
<comment type="pathway">
    <text evidence="1">Cofactor biosynthesis; thiamine diphosphate biosynthesis.</text>
</comment>
<dbReference type="GO" id="GO:0004789">
    <property type="term" value="F:thiamine-phosphate diphosphorylase activity"/>
    <property type="evidence" value="ECO:0007669"/>
    <property type="project" value="TreeGrafter"/>
</dbReference>
<accession>A0A174Z340</accession>
<sequence length="208" mass="23186">MNTFMYRKYICITNKHLVSGSGGAECTMNEYITQIEKCVALHPYAMILREKDMDRQDYRELARHIQVMCREASVKMFVHSDISVAEYAGCGNVHFSMEHFKQMCDEQADVIKRLDCVSVSCHSMEEAVNAVRAGADQVVLGTIFETQCKPGKIGAGLSFLKEVCRAAHTVNTTVKVFAIGGIKPDNIDKVLEAGADGGCMMSWFMQHN</sequence>
<dbReference type="InterPro" id="IPR022998">
    <property type="entry name" value="ThiamineP_synth_TenI"/>
</dbReference>
<dbReference type="GO" id="GO:0005737">
    <property type="term" value="C:cytoplasm"/>
    <property type="evidence" value="ECO:0007669"/>
    <property type="project" value="TreeGrafter"/>
</dbReference>
<dbReference type="InterPro" id="IPR013785">
    <property type="entry name" value="Aldolase_TIM"/>
</dbReference>
<dbReference type="CDD" id="cd00564">
    <property type="entry name" value="TMP_TenI"/>
    <property type="match status" value="1"/>
</dbReference>
<evidence type="ECO:0000256" key="2">
    <source>
        <dbReference type="ARBA" id="ARBA00022977"/>
    </source>
</evidence>
<protein>
    <submittedName>
        <fullName evidence="4">Regulatory protein tenI</fullName>
    </submittedName>
</protein>
<dbReference type="InterPro" id="IPR036206">
    <property type="entry name" value="ThiamineP_synth_sf"/>
</dbReference>
<evidence type="ECO:0000313" key="5">
    <source>
        <dbReference type="Proteomes" id="UP000095621"/>
    </source>
</evidence>
<dbReference type="SUPFAM" id="SSF51391">
    <property type="entry name" value="Thiamin phosphate synthase"/>
    <property type="match status" value="1"/>
</dbReference>
<dbReference type="PANTHER" id="PTHR20857">
    <property type="entry name" value="THIAMINE-PHOSPHATE PYROPHOSPHORYLASE"/>
    <property type="match status" value="1"/>
</dbReference>
<dbReference type="OrthoDB" id="9815348at2"/>
<feature type="domain" description="Thiamine phosphate synthase/TenI" evidence="3">
    <location>
        <begin position="28"/>
        <end position="202"/>
    </location>
</feature>
<keyword evidence="2" id="KW-0784">Thiamine biosynthesis</keyword>
<dbReference type="AlphaFoldDB" id="A0A174Z340"/>
<evidence type="ECO:0000313" key="4">
    <source>
        <dbReference type="EMBL" id="CUQ79329.1"/>
    </source>
</evidence>
<name>A0A174Z340_9FIRM</name>
<evidence type="ECO:0000259" key="3">
    <source>
        <dbReference type="Pfam" id="PF02581"/>
    </source>
</evidence>
<dbReference type="Gene3D" id="3.20.20.70">
    <property type="entry name" value="Aldolase class I"/>
    <property type="match status" value="1"/>
</dbReference>
<reference evidence="4 5" key="1">
    <citation type="submission" date="2015-09" db="EMBL/GenBank/DDBJ databases">
        <authorList>
            <consortium name="Pathogen Informatics"/>
        </authorList>
    </citation>
    <scope>NUCLEOTIDE SEQUENCE [LARGE SCALE GENOMIC DNA]</scope>
    <source>
        <strain evidence="4 5">2789STDY5834875</strain>
    </source>
</reference>
<dbReference type="GO" id="GO:0009228">
    <property type="term" value="P:thiamine biosynthetic process"/>
    <property type="evidence" value="ECO:0007669"/>
    <property type="project" value="UniProtKB-KW"/>
</dbReference>
<dbReference type="Pfam" id="PF02581">
    <property type="entry name" value="TMP-TENI"/>
    <property type="match status" value="1"/>
</dbReference>
<dbReference type="PANTHER" id="PTHR20857:SF15">
    <property type="entry name" value="THIAMINE-PHOSPHATE SYNTHASE"/>
    <property type="match status" value="1"/>
</dbReference>